<feature type="compositionally biased region" description="Basic and acidic residues" evidence="4">
    <location>
        <begin position="457"/>
        <end position="476"/>
    </location>
</feature>
<dbReference type="Proteomes" id="UP000659654">
    <property type="component" value="Unassembled WGS sequence"/>
</dbReference>
<name>A0A7I8WZB7_BURXY</name>
<dbReference type="SUPFAM" id="SSF50630">
    <property type="entry name" value="Acid proteases"/>
    <property type="match status" value="2"/>
</dbReference>
<dbReference type="InterPro" id="IPR001969">
    <property type="entry name" value="Aspartic_peptidase_AS"/>
</dbReference>
<evidence type="ECO:0000313" key="7">
    <source>
        <dbReference type="EMBL" id="CAD5218075.1"/>
    </source>
</evidence>
<evidence type="ECO:0000256" key="4">
    <source>
        <dbReference type="SAM" id="MobiDB-lite"/>
    </source>
</evidence>
<comment type="caution">
    <text evidence="7">The sequence shown here is derived from an EMBL/GenBank/DDBJ whole genome shotgun (WGS) entry which is preliminary data.</text>
</comment>
<dbReference type="PANTHER" id="PTHR47966">
    <property type="entry name" value="BETA-SITE APP-CLEAVING ENZYME, ISOFORM A-RELATED"/>
    <property type="match status" value="1"/>
</dbReference>
<dbReference type="OrthoDB" id="2747330at2759"/>
<dbReference type="Pfam" id="PF00026">
    <property type="entry name" value="Asp"/>
    <property type="match status" value="2"/>
</dbReference>
<feature type="compositionally biased region" description="Gly residues" evidence="4">
    <location>
        <begin position="605"/>
        <end position="616"/>
    </location>
</feature>
<dbReference type="Gene3D" id="2.40.70.10">
    <property type="entry name" value="Acid Proteases"/>
    <property type="match status" value="4"/>
</dbReference>
<dbReference type="GO" id="GO:0004190">
    <property type="term" value="F:aspartic-type endopeptidase activity"/>
    <property type="evidence" value="ECO:0007669"/>
    <property type="project" value="UniProtKB-KW"/>
</dbReference>
<dbReference type="InterPro" id="IPR033121">
    <property type="entry name" value="PEPTIDASE_A1"/>
</dbReference>
<feature type="compositionally biased region" description="Basic and acidic residues" evidence="4">
    <location>
        <begin position="372"/>
        <end position="441"/>
    </location>
</feature>
<sequence length="1053" mass="116352">MRTLVILQVLFLLCVQDAWASHVRIALKEEEEDDHGLETNAVEEDLKAICDTRYIGKVAIGEPPQYFNVMFDTGTSAFWVPEKNCVRLRRKKCPTPQYDASLSKTKETLQKYFSLRYDSAYVNGTLYKDKFAFVTRGGTLIRLKGKVEFGAGNVFKGTPVGMIGLAPEQGPHSSGSNVMQQAIQEGVFGKPIFTTHLRKSIDHNRGSGVITLGNVDTEHCEKDVHYVKAIKGSKWGVHMESAQFTYGGKTLNFGAHDVHTDTGSAEIRAPKQIYQQVAKALGIETHKTTRKIFLPCNTAFNFSFHIDKRNYFVSWTELLKSKQKRNDCWIALKPTNDKHWTFGHPFAREYCLVHDFKQRRIGFSGVKTAHEGSKKTVTKGAEKERKQRGFTKNESKHGVTKKAEEKIKIGSTRKGIDRRVTSKGYGERKNGDAKKDGHEEYEYGEGYEYEYEEGSGMDDKGRNKDGRHGEGRFDRGKNRKNGRKNDEYEYANDYDYGDGDRKDNKKKGGRRNGQGLREKDKKEKKNDYGYGEGYEYEEGSGSYGKGGYKRNGKKGGSYGKGGSGLGKRRKGGDGKGDGYGYGEGYEYEEGSGSYGKGGYKRNGKKGGSYGKGGSGLGKRRKGGDGREDRYGFGEGYEYEQGSGSYGKGSYKRNGKKGGSYGKGGSGLGKNRKGGDGRGDGFGEGYKYEEGSGSRGEGRSKYGGRGQDNNGAGSFRRVTWKFNDHRFFKLSQTVEKLDGENDVSYYAHLLMGTPAQNVTVNFDTGSSTLWTPAPKAEFKNGTIYSLPTYLPLDSSTATCLEENFTKSYGTATVSGKLYRDKISFSGGGEALSLADPVVFGCAYRLDGPFKTGIIGMAPPPSKQIGSNIGQELIKVLDKPIFTTFLKKSSGSNQGYGYITLGGLDKDNCANDAIYAKVVQKGKWAVALDSTRLDVKGKKPTVFKASVAVTDSGCSTIKAPHDAYKKIAKMLNFKLTESRVYLPCDTAFTLTFSINGKEHQVPSSQILIKSLKKPSCALALQKHKNEKWILGQPFMRQFCLIHNVKDLNLGFSTAK</sequence>
<feature type="active site" evidence="2">
    <location>
        <position position="72"/>
    </location>
</feature>
<feature type="region of interest" description="Disordered" evidence="4">
    <location>
        <begin position="372"/>
        <end position="709"/>
    </location>
</feature>
<keyword evidence="3" id="KW-0378">Hydrolase</keyword>
<protein>
    <submittedName>
        <fullName evidence="7">(pine wood nematode) hypothetical protein</fullName>
    </submittedName>
</protein>
<dbReference type="PROSITE" id="PS00141">
    <property type="entry name" value="ASP_PROTEASE"/>
    <property type="match status" value="1"/>
</dbReference>
<keyword evidence="3" id="KW-0645">Protease</keyword>
<feature type="compositionally biased region" description="Gly residues" evidence="4">
    <location>
        <begin position="554"/>
        <end position="565"/>
    </location>
</feature>
<dbReference type="PANTHER" id="PTHR47966:SF51">
    <property type="entry name" value="BETA-SITE APP-CLEAVING ENZYME, ISOFORM A-RELATED"/>
    <property type="match status" value="1"/>
</dbReference>
<dbReference type="SMR" id="A0A7I8WZB7"/>
<feature type="compositionally biased region" description="Basic and acidic residues" evidence="4">
    <location>
        <begin position="516"/>
        <end position="527"/>
    </location>
</feature>
<dbReference type="PROSITE" id="PS51767">
    <property type="entry name" value="PEPTIDASE_A1"/>
    <property type="match status" value="2"/>
</dbReference>
<dbReference type="Gene3D" id="2.60.40.1960">
    <property type="match status" value="1"/>
</dbReference>
<feature type="signal peptide" evidence="5">
    <location>
        <begin position="1"/>
        <end position="20"/>
    </location>
</feature>
<reference evidence="7" key="1">
    <citation type="submission" date="2020-09" db="EMBL/GenBank/DDBJ databases">
        <authorList>
            <person name="Kikuchi T."/>
        </authorList>
    </citation>
    <scope>NUCLEOTIDE SEQUENCE</scope>
    <source>
        <strain evidence="7">Ka4C1</strain>
    </source>
</reference>
<keyword evidence="5" id="KW-0732">Signal</keyword>
<feature type="compositionally biased region" description="Basic and acidic residues" evidence="4">
    <location>
        <begin position="672"/>
        <end position="699"/>
    </location>
</feature>
<feature type="compositionally biased region" description="Acidic residues" evidence="4">
    <location>
        <begin position="488"/>
        <end position="497"/>
    </location>
</feature>
<feature type="compositionally biased region" description="Basic and acidic residues" evidence="4">
    <location>
        <begin position="622"/>
        <end position="631"/>
    </location>
</feature>
<dbReference type="InterPro" id="IPR021109">
    <property type="entry name" value="Peptidase_aspartic_dom_sf"/>
</dbReference>
<organism evidence="7 8">
    <name type="scientific">Bursaphelenchus xylophilus</name>
    <name type="common">Pinewood nematode worm</name>
    <name type="synonym">Aphelenchoides xylophilus</name>
    <dbReference type="NCBI Taxonomy" id="6326"/>
    <lineage>
        <taxon>Eukaryota</taxon>
        <taxon>Metazoa</taxon>
        <taxon>Ecdysozoa</taxon>
        <taxon>Nematoda</taxon>
        <taxon>Chromadorea</taxon>
        <taxon>Rhabditida</taxon>
        <taxon>Tylenchina</taxon>
        <taxon>Tylenchomorpha</taxon>
        <taxon>Aphelenchoidea</taxon>
        <taxon>Aphelenchoididae</taxon>
        <taxon>Bursaphelenchus</taxon>
    </lineage>
</organism>
<evidence type="ECO:0000256" key="3">
    <source>
        <dbReference type="RuleBase" id="RU000454"/>
    </source>
</evidence>
<evidence type="ECO:0000256" key="1">
    <source>
        <dbReference type="ARBA" id="ARBA00007447"/>
    </source>
</evidence>
<dbReference type="InterPro" id="IPR034164">
    <property type="entry name" value="Pepsin-like_dom"/>
</dbReference>
<evidence type="ECO:0000313" key="8">
    <source>
        <dbReference type="Proteomes" id="UP000659654"/>
    </source>
</evidence>
<evidence type="ECO:0000256" key="5">
    <source>
        <dbReference type="SAM" id="SignalP"/>
    </source>
</evidence>
<feature type="domain" description="Peptidase A1" evidence="6">
    <location>
        <begin position="744"/>
        <end position="1050"/>
    </location>
</feature>
<feature type="compositionally biased region" description="Gly residues" evidence="4">
    <location>
        <begin position="656"/>
        <end position="667"/>
    </location>
</feature>
<dbReference type="EMBL" id="CAJFDI010000002">
    <property type="protein sequence ID" value="CAD5218075.1"/>
    <property type="molecule type" value="Genomic_DNA"/>
</dbReference>
<feature type="chain" id="PRO_5036204453" evidence="5">
    <location>
        <begin position="21"/>
        <end position="1053"/>
    </location>
</feature>
<comment type="similarity">
    <text evidence="1 3">Belongs to the peptidase A1 family.</text>
</comment>
<dbReference type="Proteomes" id="UP000582659">
    <property type="component" value="Unassembled WGS sequence"/>
</dbReference>
<dbReference type="AlphaFoldDB" id="A0A7I8WZB7"/>
<accession>A0A7I8WZB7</accession>
<keyword evidence="3" id="KW-0064">Aspartyl protease</keyword>
<dbReference type="InterPro" id="IPR001461">
    <property type="entry name" value="Aspartic_peptidase_A1"/>
</dbReference>
<dbReference type="GO" id="GO:0006508">
    <property type="term" value="P:proteolysis"/>
    <property type="evidence" value="ECO:0007669"/>
    <property type="project" value="UniProtKB-KW"/>
</dbReference>
<feature type="compositionally biased region" description="Acidic residues" evidence="4">
    <location>
        <begin position="442"/>
        <end position="456"/>
    </location>
</feature>
<evidence type="ECO:0000259" key="6">
    <source>
        <dbReference type="PROSITE" id="PS51767"/>
    </source>
</evidence>
<dbReference type="CDD" id="cd05471">
    <property type="entry name" value="pepsin_like"/>
    <property type="match status" value="2"/>
</dbReference>
<feature type="active site" evidence="2">
    <location>
        <position position="261"/>
    </location>
</feature>
<proteinExistence type="inferred from homology"/>
<dbReference type="GO" id="GO:0005764">
    <property type="term" value="C:lysosome"/>
    <property type="evidence" value="ECO:0007669"/>
    <property type="project" value="TreeGrafter"/>
</dbReference>
<dbReference type="PRINTS" id="PR00792">
    <property type="entry name" value="PEPSIN"/>
</dbReference>
<dbReference type="EMBL" id="CAJFCV020000002">
    <property type="protein sequence ID" value="CAG9102655.1"/>
    <property type="molecule type" value="Genomic_DNA"/>
</dbReference>
<evidence type="ECO:0000256" key="2">
    <source>
        <dbReference type="PIRSR" id="PIRSR601461-1"/>
    </source>
</evidence>
<keyword evidence="8" id="KW-1185">Reference proteome</keyword>
<feature type="domain" description="Peptidase A1" evidence="6">
    <location>
        <begin position="54"/>
        <end position="364"/>
    </location>
</feature>
<gene>
    <name evidence="7" type="ORF">BXYJ_LOCUS5468</name>
</gene>